<dbReference type="KEGG" id="sls:SLINC_7883"/>
<dbReference type="Proteomes" id="UP000092598">
    <property type="component" value="Chromosome"/>
</dbReference>
<dbReference type="EMBL" id="CP016438">
    <property type="protein sequence ID" value="ANS70107.1"/>
    <property type="molecule type" value="Genomic_DNA"/>
</dbReference>
<reference evidence="1 2" key="1">
    <citation type="submission" date="2016-07" db="EMBL/GenBank/DDBJ databases">
        <title>Enhancement of antibiotic productionsby engineered nitrateutilization in actinobacteria.</title>
        <authorList>
            <person name="Meng S.C."/>
        </authorList>
    </citation>
    <scope>NUCLEOTIDE SEQUENCE [LARGE SCALE GENOMIC DNA]</scope>
    <source>
        <strain evidence="1 2">NRRL 2936</strain>
    </source>
</reference>
<sequence>MPGPTTTKAAALGAALLLAAAMAPASASPAAAPSAAPAVTRPAADPVLVDCFFKPQVRPAGFMLACGDGNSRLTSLTWSRWDADAAVARGRNLVNDCEPYCAAGTFHSYPVLVRLDRPREWKKNPRLPHYSRMTLTYTDTRPERLARVETYPLWD</sequence>
<accession>A0A1B1MNJ3</accession>
<proteinExistence type="predicted"/>
<name>A0A1B1MNJ3_STRLN</name>
<evidence type="ECO:0000313" key="2">
    <source>
        <dbReference type="Proteomes" id="UP000092598"/>
    </source>
</evidence>
<dbReference type="OrthoDB" id="5149662at2"/>
<keyword evidence="2" id="KW-1185">Reference proteome</keyword>
<evidence type="ECO:0000313" key="1">
    <source>
        <dbReference type="EMBL" id="ANS70107.1"/>
    </source>
</evidence>
<gene>
    <name evidence="1" type="ORF">SLINC_7883</name>
</gene>
<protein>
    <submittedName>
        <fullName evidence="1">Putative secreted protein</fullName>
    </submittedName>
</protein>
<dbReference type="STRING" id="1915.SLINC_7883"/>
<organism evidence="1 2">
    <name type="scientific">Streptomyces lincolnensis</name>
    <dbReference type="NCBI Taxonomy" id="1915"/>
    <lineage>
        <taxon>Bacteria</taxon>
        <taxon>Bacillati</taxon>
        <taxon>Actinomycetota</taxon>
        <taxon>Actinomycetes</taxon>
        <taxon>Kitasatosporales</taxon>
        <taxon>Streptomycetaceae</taxon>
        <taxon>Streptomyces</taxon>
    </lineage>
</organism>
<dbReference type="RefSeq" id="WP_067443606.1">
    <property type="nucleotide sequence ID" value="NZ_CP016438.1"/>
</dbReference>
<dbReference type="PATRIC" id="fig|1915.4.peg.8666"/>
<dbReference type="AlphaFoldDB" id="A0A1B1MNJ3"/>